<evidence type="ECO:0000256" key="5">
    <source>
        <dbReference type="ARBA" id="ARBA00022989"/>
    </source>
</evidence>
<dbReference type="PANTHER" id="PTHR30151:SF0">
    <property type="entry name" value="ABC TRANSPORTER PERMEASE PROTEIN MJ0413-RELATED"/>
    <property type="match status" value="1"/>
</dbReference>
<feature type="transmembrane region" description="Helical" evidence="7">
    <location>
        <begin position="77"/>
        <end position="97"/>
    </location>
</feature>
<evidence type="ECO:0000313" key="9">
    <source>
        <dbReference type="EMBL" id="QGZ32786.1"/>
    </source>
</evidence>
<keyword evidence="3" id="KW-1003">Cell membrane</keyword>
<reference evidence="9 10" key="1">
    <citation type="submission" date="2019-12" db="EMBL/GenBank/DDBJ databases">
        <title>Complete genome sequence of Pseudomonas stutzeri.</title>
        <authorList>
            <person name="Lim S.R."/>
            <person name="Kim J.H."/>
        </authorList>
    </citation>
    <scope>NUCLEOTIDE SEQUENCE [LARGE SCALE GENOMIC DNA]</scope>
    <source>
        <strain evidence="9 10">PM101005</strain>
        <plasmid evidence="10">p1_pm101005</plasmid>
    </source>
</reference>
<dbReference type="AlphaFoldDB" id="A0A6I6LWS4"/>
<dbReference type="Proteomes" id="UP000438983">
    <property type="component" value="Plasmid p1_PM101005"/>
</dbReference>
<geneLocation type="plasmid" evidence="10">
    <name>p1_pm101005</name>
</geneLocation>
<evidence type="ECO:0000256" key="3">
    <source>
        <dbReference type="ARBA" id="ARBA00022475"/>
    </source>
</evidence>
<dbReference type="OrthoDB" id="9806809at2"/>
<dbReference type="InterPro" id="IPR000515">
    <property type="entry name" value="MetI-like"/>
</dbReference>
<keyword evidence="9" id="KW-0614">Plasmid</keyword>
<keyword evidence="4 7" id="KW-0812">Transmembrane</keyword>
<dbReference type="RefSeq" id="WP_042920331.1">
    <property type="nucleotide sequence ID" value="NZ_CP046903.1"/>
</dbReference>
<feature type="transmembrane region" description="Helical" evidence="7">
    <location>
        <begin position="109"/>
        <end position="130"/>
    </location>
</feature>
<keyword evidence="5 7" id="KW-1133">Transmembrane helix</keyword>
<accession>A0A6I6LWS4</accession>
<dbReference type="Pfam" id="PF00528">
    <property type="entry name" value="BPD_transp_1"/>
    <property type="match status" value="1"/>
</dbReference>
<evidence type="ECO:0000256" key="7">
    <source>
        <dbReference type="RuleBase" id="RU363032"/>
    </source>
</evidence>
<keyword evidence="6 7" id="KW-0472">Membrane</keyword>
<evidence type="ECO:0000256" key="2">
    <source>
        <dbReference type="ARBA" id="ARBA00022448"/>
    </source>
</evidence>
<feature type="transmembrane region" description="Helical" evidence="7">
    <location>
        <begin position="136"/>
        <end position="155"/>
    </location>
</feature>
<dbReference type="PROSITE" id="PS50928">
    <property type="entry name" value="ABC_TM1"/>
    <property type="match status" value="1"/>
</dbReference>
<organism evidence="9 10">
    <name type="scientific">Stutzerimonas stutzeri</name>
    <name type="common">Pseudomonas stutzeri</name>
    <dbReference type="NCBI Taxonomy" id="316"/>
    <lineage>
        <taxon>Bacteria</taxon>
        <taxon>Pseudomonadati</taxon>
        <taxon>Pseudomonadota</taxon>
        <taxon>Gammaproteobacteria</taxon>
        <taxon>Pseudomonadales</taxon>
        <taxon>Pseudomonadaceae</taxon>
        <taxon>Stutzerimonas</taxon>
    </lineage>
</organism>
<dbReference type="GO" id="GO:0055085">
    <property type="term" value="P:transmembrane transport"/>
    <property type="evidence" value="ECO:0007669"/>
    <property type="project" value="InterPro"/>
</dbReference>
<gene>
    <name evidence="9" type="ORF">GQA94_21905</name>
</gene>
<evidence type="ECO:0000256" key="6">
    <source>
        <dbReference type="ARBA" id="ARBA00023136"/>
    </source>
</evidence>
<dbReference type="EMBL" id="CP046903">
    <property type="protein sequence ID" value="QGZ32786.1"/>
    <property type="molecule type" value="Genomic_DNA"/>
</dbReference>
<dbReference type="Gene3D" id="1.10.3720.10">
    <property type="entry name" value="MetI-like"/>
    <property type="match status" value="1"/>
</dbReference>
<evidence type="ECO:0000256" key="1">
    <source>
        <dbReference type="ARBA" id="ARBA00004651"/>
    </source>
</evidence>
<dbReference type="PANTHER" id="PTHR30151">
    <property type="entry name" value="ALKANE SULFONATE ABC TRANSPORTER-RELATED, MEMBRANE SUBUNIT"/>
    <property type="match status" value="1"/>
</dbReference>
<feature type="transmembrane region" description="Helical" evidence="7">
    <location>
        <begin position="12"/>
        <end position="31"/>
    </location>
</feature>
<name>A0A6I6LWS4_STUST</name>
<evidence type="ECO:0000256" key="4">
    <source>
        <dbReference type="ARBA" id="ARBA00022692"/>
    </source>
</evidence>
<feature type="transmembrane region" description="Helical" evidence="7">
    <location>
        <begin position="176"/>
        <end position="193"/>
    </location>
</feature>
<dbReference type="CDD" id="cd06261">
    <property type="entry name" value="TM_PBP2"/>
    <property type="match status" value="1"/>
</dbReference>
<feature type="domain" description="ABC transmembrane type-1" evidence="8">
    <location>
        <begin position="70"/>
        <end position="250"/>
    </location>
</feature>
<dbReference type="GO" id="GO:0005886">
    <property type="term" value="C:plasma membrane"/>
    <property type="evidence" value="ECO:0007669"/>
    <property type="project" value="UniProtKB-SubCell"/>
</dbReference>
<dbReference type="InterPro" id="IPR035906">
    <property type="entry name" value="MetI-like_sf"/>
</dbReference>
<comment type="similarity">
    <text evidence="7">Belongs to the binding-protein-dependent transport system permease family.</text>
</comment>
<keyword evidence="2 7" id="KW-0813">Transport</keyword>
<sequence length="263" mass="28994">MRLPDWERYAPWVVGLSSVTLLVAVWELAGLRDIALTTVMPPPSQFLSMVIESDFRIGLGSQSATLYEALMATFGRVFTGMFLAFIAAIATGALISLSTFATWSLSPLLYVLAPIAPIAWIPTAIVVFGISNVTAVFIVFMGVYFILTIGTLAEIRRVPQEYLTISGNLGANRWQQWLYVVLPSIFPGVFTLLRTNFIAAWMAVLVAEMVGLRDGLGAIIMMGRNLFNNDLIMFGMLVIGLSGFVVDRTLAFIGNKVLWWRVK</sequence>
<comment type="subcellular location">
    <subcellularLocation>
        <location evidence="1 7">Cell membrane</location>
        <topology evidence="1 7">Multi-pass membrane protein</topology>
    </subcellularLocation>
</comment>
<protein>
    <submittedName>
        <fullName evidence="9">ABC transporter permease subunit</fullName>
    </submittedName>
</protein>
<evidence type="ECO:0000259" key="8">
    <source>
        <dbReference type="PROSITE" id="PS50928"/>
    </source>
</evidence>
<evidence type="ECO:0000313" key="10">
    <source>
        <dbReference type="Proteomes" id="UP000438983"/>
    </source>
</evidence>
<dbReference type="SUPFAM" id="SSF161098">
    <property type="entry name" value="MetI-like"/>
    <property type="match status" value="1"/>
</dbReference>
<feature type="transmembrane region" description="Helical" evidence="7">
    <location>
        <begin position="231"/>
        <end position="253"/>
    </location>
</feature>
<proteinExistence type="inferred from homology"/>